<feature type="compositionally biased region" description="Low complexity" evidence="5">
    <location>
        <begin position="8"/>
        <end position="17"/>
    </location>
</feature>
<comment type="subcellular location">
    <subcellularLocation>
        <location evidence="1">Membrane</location>
        <topology evidence="1">Multi-pass membrane protein</topology>
    </subcellularLocation>
</comment>
<feature type="transmembrane region" description="Helical" evidence="6">
    <location>
        <begin position="379"/>
        <end position="397"/>
    </location>
</feature>
<feature type="transmembrane region" description="Helical" evidence="6">
    <location>
        <begin position="522"/>
        <end position="545"/>
    </location>
</feature>
<protein>
    <submittedName>
        <fullName evidence="7">Solute carrier family 49 member A3</fullName>
    </submittedName>
</protein>
<feature type="transmembrane region" description="Helical" evidence="6">
    <location>
        <begin position="603"/>
        <end position="623"/>
    </location>
</feature>
<dbReference type="InterPro" id="IPR049680">
    <property type="entry name" value="FLVCR1-2_SLC49-like"/>
</dbReference>
<dbReference type="PANTHER" id="PTHR10924">
    <property type="entry name" value="MAJOR FACILITATOR SUPERFAMILY PROTEIN-RELATED"/>
    <property type="match status" value="1"/>
</dbReference>
<evidence type="ECO:0000256" key="4">
    <source>
        <dbReference type="ARBA" id="ARBA00023136"/>
    </source>
</evidence>
<dbReference type="Gene3D" id="1.20.1250.20">
    <property type="entry name" value="MFS general substrate transporter like domains"/>
    <property type="match status" value="1"/>
</dbReference>
<comment type="caution">
    <text evidence="7">The sequence shown here is derived from an EMBL/GenBank/DDBJ whole genome shotgun (WGS) entry which is preliminary data.</text>
</comment>
<evidence type="ECO:0000313" key="7">
    <source>
        <dbReference type="EMBL" id="TVY35619.1"/>
    </source>
</evidence>
<feature type="transmembrane region" description="Helical" evidence="6">
    <location>
        <begin position="429"/>
        <end position="450"/>
    </location>
</feature>
<gene>
    <name evidence="7" type="primary">slc49a3</name>
    <name evidence="7" type="ORF">LSUB1_G006277</name>
</gene>
<dbReference type="Pfam" id="PF07690">
    <property type="entry name" value="MFS_1"/>
    <property type="match status" value="1"/>
</dbReference>
<dbReference type="AlphaFoldDB" id="A0A8H8RJE3"/>
<dbReference type="PANTHER" id="PTHR10924:SF6">
    <property type="entry name" value="SOLUTE CARRIER FAMILY 49 MEMBER A3"/>
    <property type="match status" value="1"/>
</dbReference>
<organism evidence="7 8">
    <name type="scientific">Lachnellula subtilissima</name>
    <dbReference type="NCBI Taxonomy" id="602034"/>
    <lineage>
        <taxon>Eukaryota</taxon>
        <taxon>Fungi</taxon>
        <taxon>Dikarya</taxon>
        <taxon>Ascomycota</taxon>
        <taxon>Pezizomycotina</taxon>
        <taxon>Leotiomycetes</taxon>
        <taxon>Helotiales</taxon>
        <taxon>Lachnaceae</taxon>
        <taxon>Lachnellula</taxon>
    </lineage>
</organism>
<dbReference type="InterPro" id="IPR011701">
    <property type="entry name" value="MFS"/>
</dbReference>
<evidence type="ECO:0000256" key="3">
    <source>
        <dbReference type="ARBA" id="ARBA00022989"/>
    </source>
</evidence>
<feature type="transmembrane region" description="Helical" evidence="6">
    <location>
        <begin position="215"/>
        <end position="233"/>
    </location>
</feature>
<dbReference type="Proteomes" id="UP000462212">
    <property type="component" value="Unassembled WGS sequence"/>
</dbReference>
<proteinExistence type="predicted"/>
<dbReference type="EMBL" id="QGMJ01000506">
    <property type="protein sequence ID" value="TVY35619.1"/>
    <property type="molecule type" value="Genomic_DNA"/>
</dbReference>
<keyword evidence="2 6" id="KW-0812">Transmembrane</keyword>
<feature type="transmembrane region" description="Helical" evidence="6">
    <location>
        <begin position="282"/>
        <end position="301"/>
    </location>
</feature>
<dbReference type="SUPFAM" id="SSF103473">
    <property type="entry name" value="MFS general substrate transporter"/>
    <property type="match status" value="1"/>
</dbReference>
<feature type="compositionally biased region" description="Gly residues" evidence="5">
    <location>
        <begin position="100"/>
        <end position="119"/>
    </location>
</feature>
<feature type="transmembrane region" description="Helical" evidence="6">
    <location>
        <begin position="253"/>
        <end position="275"/>
    </location>
</feature>
<reference evidence="7 8" key="1">
    <citation type="submission" date="2018-05" db="EMBL/GenBank/DDBJ databases">
        <title>Genome sequencing and assembly of the regulated plant pathogen Lachnellula willkommii and related sister species for the development of diagnostic species identification markers.</title>
        <authorList>
            <person name="Giroux E."/>
            <person name="Bilodeau G."/>
        </authorList>
    </citation>
    <scope>NUCLEOTIDE SEQUENCE [LARGE SCALE GENOMIC DNA]</scope>
    <source>
        <strain evidence="7 8">CBS 197.66</strain>
    </source>
</reference>
<name>A0A8H8RJE3_9HELO</name>
<keyword evidence="4 6" id="KW-0472">Membrane</keyword>
<dbReference type="InterPro" id="IPR036259">
    <property type="entry name" value="MFS_trans_sf"/>
</dbReference>
<evidence type="ECO:0000256" key="6">
    <source>
        <dbReference type="SAM" id="Phobius"/>
    </source>
</evidence>
<evidence type="ECO:0000313" key="8">
    <source>
        <dbReference type="Proteomes" id="UP000462212"/>
    </source>
</evidence>
<dbReference type="GO" id="GO:0022857">
    <property type="term" value="F:transmembrane transporter activity"/>
    <property type="evidence" value="ECO:0007669"/>
    <property type="project" value="InterPro"/>
</dbReference>
<feature type="transmembrane region" description="Helical" evidence="6">
    <location>
        <begin position="492"/>
        <end position="510"/>
    </location>
</feature>
<sequence length="651" mass="69607">MPPEKSGAIATATATSAVLDDPSKKTSNTDNANVPKIDADADAKVKAKVKAIPPVQSNEKTVVGGTGIYGEAVPGWTIMRPLKMRGLKKGAGRNNIKMGTGTGTSGGVDGKGEVDGNGNGNADRKGNGNGDFKITETNGSGDADRDGDGDGEGGVGDMDILSEVRSDDELLGEEEDELQRQRVPNSNGGANTGLDGTVEREEEDVVEYKVYKRRWFGLVQLVLLNIVVSWDWLTFAANSTTVSEYFDTTESNINWLSTGFLFAFVVASPLVVFTLHRGGPRPSIVIASVLLLLGNWIRYGATRSGANGNFGGVMFGQILTGLAQPFVLAAPTRYSDLWFTNRGRVAATAVMSLANPFGGALAQLIDPVWADKARDVPDMVLYIAIMATIASVPSFFIPSHPPTPSSASGHEAKQPLLPSLRFLFYSPEFYMIMIPFTFYVGLFNSISSLINQMLEPYSFSETDAGIAGGILIVVGLVTSAIISPIIDRTKSYLIAIKVQVPIIALCYLAFTWAPQTRSLGAVYTILAILGAASFSLMPVVLEYMIEITHPVSPEVTSTICWSGGQLLGGIFIVVSDALRNGGEDDGTADDGTRYPPGNMYRALIFQTVMALVVVPLPLMLGMFGRGHGVRMRRIEADSNRVARRDEGVVLP</sequence>
<dbReference type="OrthoDB" id="422206at2759"/>
<feature type="region of interest" description="Disordered" evidence="5">
    <location>
        <begin position="1"/>
        <end position="38"/>
    </location>
</feature>
<keyword evidence="8" id="KW-1185">Reference proteome</keyword>
<evidence type="ECO:0000256" key="1">
    <source>
        <dbReference type="ARBA" id="ARBA00004141"/>
    </source>
</evidence>
<feature type="region of interest" description="Disordered" evidence="5">
    <location>
        <begin position="170"/>
        <end position="198"/>
    </location>
</feature>
<keyword evidence="3 6" id="KW-1133">Transmembrane helix</keyword>
<feature type="region of interest" description="Disordered" evidence="5">
    <location>
        <begin position="90"/>
        <end position="158"/>
    </location>
</feature>
<feature type="transmembrane region" description="Helical" evidence="6">
    <location>
        <begin position="462"/>
        <end position="486"/>
    </location>
</feature>
<evidence type="ECO:0000256" key="5">
    <source>
        <dbReference type="SAM" id="MobiDB-lite"/>
    </source>
</evidence>
<dbReference type="GO" id="GO:0016020">
    <property type="term" value="C:membrane"/>
    <property type="evidence" value="ECO:0007669"/>
    <property type="project" value="UniProtKB-SubCell"/>
</dbReference>
<evidence type="ECO:0000256" key="2">
    <source>
        <dbReference type="ARBA" id="ARBA00022692"/>
    </source>
</evidence>
<feature type="transmembrane region" description="Helical" evidence="6">
    <location>
        <begin position="313"/>
        <end position="334"/>
    </location>
</feature>
<accession>A0A8H8RJE3</accession>